<dbReference type="GO" id="GO:0006367">
    <property type="term" value="P:transcription initiation at RNA polymerase II promoter"/>
    <property type="evidence" value="ECO:0007669"/>
    <property type="project" value="EnsemblFungi"/>
</dbReference>
<evidence type="ECO:0000256" key="2">
    <source>
        <dbReference type="ARBA" id="ARBA00009259"/>
    </source>
</evidence>
<evidence type="ECO:0000313" key="11">
    <source>
        <dbReference type="EMBL" id="EEB07408.1"/>
    </source>
</evidence>
<proteinExistence type="inferred from homology"/>
<protein>
    <recommendedName>
        <fullName evidence="3 9">Mediator of RNA polymerase II transcription subunit 19</fullName>
    </recommendedName>
    <alternativeName>
        <fullName evidence="8 9">Mediator complex subunit 19</fullName>
    </alternativeName>
</protein>
<dbReference type="RefSeq" id="XP_002173701.1">
    <property type="nucleotide sequence ID" value="XM_002173665.2"/>
</dbReference>
<keyword evidence="6 9" id="KW-0804">Transcription</keyword>
<dbReference type="VEuPathDB" id="FungiDB:SJAG_02494"/>
<evidence type="ECO:0000256" key="3">
    <source>
        <dbReference type="ARBA" id="ARBA00019615"/>
    </source>
</evidence>
<dbReference type="Pfam" id="PF08633">
    <property type="entry name" value="Rox3"/>
    <property type="match status" value="1"/>
</dbReference>
<dbReference type="GO" id="GO:0003712">
    <property type="term" value="F:transcription coregulator activity"/>
    <property type="evidence" value="ECO:0000318"/>
    <property type="project" value="GO_Central"/>
</dbReference>
<evidence type="ECO:0000256" key="9">
    <source>
        <dbReference type="RuleBase" id="RU364151"/>
    </source>
</evidence>
<evidence type="ECO:0000256" key="7">
    <source>
        <dbReference type="ARBA" id="ARBA00023242"/>
    </source>
</evidence>
<dbReference type="PANTHER" id="PTHR28270:SF1">
    <property type="entry name" value="MEDIATOR OF RNA POLYMERASE II TRANSCRIPTION SUBUNIT 19"/>
    <property type="match status" value="1"/>
</dbReference>
<gene>
    <name evidence="12" type="primary">rox3</name>
    <name evidence="9" type="synonym">MED19</name>
    <name evidence="11" type="ORF">SJAG_02494</name>
</gene>
<keyword evidence="5 9" id="KW-0010">Activator</keyword>
<comment type="subunit">
    <text evidence="9">Component of the Mediator complex.</text>
</comment>
<dbReference type="OMA" id="MRGDDMS"/>
<evidence type="ECO:0000313" key="13">
    <source>
        <dbReference type="Proteomes" id="UP000001744"/>
    </source>
</evidence>
<comment type="function">
    <text evidence="9">Component of the Mediator complex, a coactivator involved in the regulated transcription of nearly all RNA polymerase II-dependent genes. Mediator functions as a bridge to convey information from gene-specific regulatory proteins to the basal RNA polymerase II transcription machinery. Mediator is recruited to promoters by direct interactions with regulatory proteins and serves as a scaffold for the assembly of a functional preinitiation complex with RNA polymerase II and the general transcription factors.</text>
</comment>
<keyword evidence="13" id="KW-1185">Reference proteome</keyword>
<comment type="similarity">
    <text evidence="2 9">Belongs to the Mediator complex subunit 19 family.</text>
</comment>
<feature type="region of interest" description="Disordered" evidence="10">
    <location>
        <begin position="119"/>
        <end position="139"/>
    </location>
</feature>
<comment type="subcellular location">
    <subcellularLocation>
        <location evidence="1 9">Nucleus</location>
    </subcellularLocation>
</comment>
<dbReference type="Proteomes" id="UP000001744">
    <property type="component" value="Unassembled WGS sequence"/>
</dbReference>
<name>B6K2M7_SCHJY</name>
<dbReference type="HOGENOM" id="CLU_1856455_0_0_1"/>
<accession>B6K2M7</accession>
<sequence length="139" mass="16259">MSSESKFYYVDTFSYQPSKPSAHENLTEKFELQDLAYKVRRVDEQGNKRKMRRSYKAYIQDLPGSIEIAKDNTIRQWYAEPRNGPVEVDLHQLHASFRLEPGLIPGFNSKIFGLDEDVTETMSRDSSMPRSPARRRKRV</sequence>
<evidence type="ECO:0000256" key="6">
    <source>
        <dbReference type="ARBA" id="ARBA00023163"/>
    </source>
</evidence>
<dbReference type="OrthoDB" id="2160599at2759"/>
<dbReference type="GO" id="GO:0070847">
    <property type="term" value="C:core mediator complex"/>
    <property type="evidence" value="ECO:0000318"/>
    <property type="project" value="GO_Central"/>
</dbReference>
<evidence type="ECO:0000256" key="5">
    <source>
        <dbReference type="ARBA" id="ARBA00023159"/>
    </source>
</evidence>
<dbReference type="AlphaFoldDB" id="B6K2M7"/>
<keyword evidence="4 9" id="KW-0805">Transcription regulation</keyword>
<evidence type="ECO:0000256" key="8">
    <source>
        <dbReference type="ARBA" id="ARBA00032018"/>
    </source>
</evidence>
<dbReference type="GO" id="GO:0016592">
    <property type="term" value="C:mediator complex"/>
    <property type="evidence" value="ECO:0000318"/>
    <property type="project" value="GO_Central"/>
</dbReference>
<dbReference type="STRING" id="402676.B6K2M7"/>
<evidence type="ECO:0000256" key="1">
    <source>
        <dbReference type="ARBA" id="ARBA00004123"/>
    </source>
</evidence>
<dbReference type="GO" id="GO:0006357">
    <property type="term" value="P:regulation of transcription by RNA polymerase II"/>
    <property type="evidence" value="ECO:0000318"/>
    <property type="project" value="GO_Central"/>
</dbReference>
<evidence type="ECO:0000313" key="12">
    <source>
        <dbReference type="JaponicusDB" id="SJAG_02494"/>
    </source>
</evidence>
<keyword evidence="7 9" id="KW-0539">Nucleus</keyword>
<feature type="compositionally biased region" description="Polar residues" evidence="10">
    <location>
        <begin position="120"/>
        <end position="129"/>
    </location>
</feature>
<dbReference type="EMBL" id="KE651166">
    <property type="protein sequence ID" value="EEB07408.1"/>
    <property type="molecule type" value="Genomic_DNA"/>
</dbReference>
<evidence type="ECO:0000256" key="10">
    <source>
        <dbReference type="SAM" id="MobiDB-lite"/>
    </source>
</evidence>
<reference evidence="11 13" key="1">
    <citation type="journal article" date="2011" name="Science">
        <title>Comparative functional genomics of the fission yeasts.</title>
        <authorList>
            <person name="Rhind N."/>
            <person name="Chen Z."/>
            <person name="Yassour M."/>
            <person name="Thompson D.A."/>
            <person name="Haas B.J."/>
            <person name="Habib N."/>
            <person name="Wapinski I."/>
            <person name="Roy S."/>
            <person name="Lin M.F."/>
            <person name="Heiman D.I."/>
            <person name="Young S.K."/>
            <person name="Furuya K."/>
            <person name="Guo Y."/>
            <person name="Pidoux A."/>
            <person name="Chen H.M."/>
            <person name="Robbertse B."/>
            <person name="Goldberg J.M."/>
            <person name="Aoki K."/>
            <person name="Bayne E.H."/>
            <person name="Berlin A.M."/>
            <person name="Desjardins C.A."/>
            <person name="Dobbs E."/>
            <person name="Dukaj L."/>
            <person name="Fan L."/>
            <person name="FitzGerald M.G."/>
            <person name="French C."/>
            <person name="Gujja S."/>
            <person name="Hansen K."/>
            <person name="Keifenheim D."/>
            <person name="Levin J.Z."/>
            <person name="Mosher R.A."/>
            <person name="Mueller C.A."/>
            <person name="Pfiffner J."/>
            <person name="Priest M."/>
            <person name="Russ C."/>
            <person name="Smialowska A."/>
            <person name="Swoboda P."/>
            <person name="Sykes S.M."/>
            <person name="Vaughn M."/>
            <person name="Vengrova S."/>
            <person name="Yoder R."/>
            <person name="Zeng Q."/>
            <person name="Allshire R."/>
            <person name="Baulcombe D."/>
            <person name="Birren B.W."/>
            <person name="Brown W."/>
            <person name="Ekwall K."/>
            <person name="Kellis M."/>
            <person name="Leatherwood J."/>
            <person name="Levin H."/>
            <person name="Margalit H."/>
            <person name="Martienssen R."/>
            <person name="Nieduszynski C.A."/>
            <person name="Spatafora J.W."/>
            <person name="Friedman N."/>
            <person name="Dalgaard J.Z."/>
            <person name="Baumann P."/>
            <person name="Niki H."/>
            <person name="Regev A."/>
            <person name="Nusbaum C."/>
        </authorList>
    </citation>
    <scope>NUCLEOTIDE SEQUENCE [LARGE SCALE GENOMIC DNA]</scope>
    <source>
        <strain evidence="13">yFS275 / FY16936</strain>
    </source>
</reference>
<dbReference type="eggNOG" id="ENOG502R765">
    <property type="taxonomic scope" value="Eukaryota"/>
</dbReference>
<dbReference type="InterPro" id="IPR013942">
    <property type="entry name" value="Mediator_Med19_fun"/>
</dbReference>
<evidence type="ECO:0000256" key="4">
    <source>
        <dbReference type="ARBA" id="ARBA00023015"/>
    </source>
</evidence>
<dbReference type="PANTHER" id="PTHR28270">
    <property type="entry name" value="MEDIATOR OF RNA POLYMERASE II TRANSCRIPTION SUBUNIT 19"/>
    <property type="match status" value="1"/>
</dbReference>
<dbReference type="JaponicusDB" id="SJAG_02494">
    <property type="gene designation" value="rox3"/>
</dbReference>
<dbReference type="GeneID" id="7049245"/>
<organism evidence="11 13">
    <name type="scientific">Schizosaccharomyces japonicus (strain yFS275 / FY16936)</name>
    <name type="common">Fission yeast</name>
    <dbReference type="NCBI Taxonomy" id="402676"/>
    <lineage>
        <taxon>Eukaryota</taxon>
        <taxon>Fungi</taxon>
        <taxon>Dikarya</taxon>
        <taxon>Ascomycota</taxon>
        <taxon>Taphrinomycotina</taxon>
        <taxon>Schizosaccharomycetes</taxon>
        <taxon>Schizosaccharomycetales</taxon>
        <taxon>Schizosaccharomycetaceae</taxon>
        <taxon>Schizosaccharomyces</taxon>
    </lineage>
</organism>